<sequence length="174" mass="19367">MSSVLGLALALLSPAAHASSATPARSTQSVFFIAKSENRNQVHYGIRVDEDCRPLGPKPVHGYWRMLEKGETEMAPLLGIEAPAYGLVDAQQVEHTPEGWRVRVQLQAFSERTIEIDVLRENGRCVTRTWTTVGGVTSQLDHVYVRLAWPFGIERILLIGVDPDGRTVQEVIRH</sequence>
<feature type="signal peptide" evidence="1">
    <location>
        <begin position="1"/>
        <end position="18"/>
    </location>
</feature>
<organism evidence="3 4">
    <name type="scientific">Archangium minus</name>
    <dbReference type="NCBI Taxonomy" id="83450"/>
    <lineage>
        <taxon>Bacteria</taxon>
        <taxon>Pseudomonadati</taxon>
        <taxon>Myxococcota</taxon>
        <taxon>Myxococcia</taxon>
        <taxon>Myxococcales</taxon>
        <taxon>Cystobacterineae</taxon>
        <taxon>Archangiaceae</taxon>
        <taxon>Archangium</taxon>
    </lineage>
</organism>
<protein>
    <submittedName>
        <fullName evidence="3">DUF4833 domain-containing protein</fullName>
    </submittedName>
</protein>
<dbReference type="RefSeq" id="WP_395803633.1">
    <property type="nucleotide sequence ID" value="NZ_CP043494.1"/>
</dbReference>
<dbReference type="Proteomes" id="UP001611383">
    <property type="component" value="Chromosome"/>
</dbReference>
<feature type="domain" description="DUF4833" evidence="2">
    <location>
        <begin position="31"/>
        <end position="170"/>
    </location>
</feature>
<evidence type="ECO:0000259" key="2">
    <source>
        <dbReference type="Pfam" id="PF16117"/>
    </source>
</evidence>
<accession>A0ABY9WW67</accession>
<reference evidence="3 4" key="1">
    <citation type="submission" date="2019-08" db="EMBL/GenBank/DDBJ databases">
        <title>Archangium and Cystobacter genomes.</title>
        <authorList>
            <person name="Chen I.-C.K."/>
            <person name="Wielgoss S."/>
        </authorList>
    </citation>
    <scope>NUCLEOTIDE SEQUENCE [LARGE SCALE GENOMIC DNA]</scope>
    <source>
        <strain evidence="3 4">Cbm 6</strain>
    </source>
</reference>
<dbReference type="InterPro" id="IPR032269">
    <property type="entry name" value="DUF4833"/>
</dbReference>
<keyword evidence="4" id="KW-1185">Reference proteome</keyword>
<evidence type="ECO:0000313" key="3">
    <source>
        <dbReference type="EMBL" id="WNG47380.1"/>
    </source>
</evidence>
<gene>
    <name evidence="3" type="ORF">F0U60_27055</name>
</gene>
<proteinExistence type="predicted"/>
<dbReference type="Pfam" id="PF16117">
    <property type="entry name" value="DUF4833"/>
    <property type="match status" value="1"/>
</dbReference>
<dbReference type="EMBL" id="CP043494">
    <property type="protein sequence ID" value="WNG47380.1"/>
    <property type="molecule type" value="Genomic_DNA"/>
</dbReference>
<keyword evidence="1" id="KW-0732">Signal</keyword>
<name>A0ABY9WW67_9BACT</name>
<evidence type="ECO:0000256" key="1">
    <source>
        <dbReference type="SAM" id="SignalP"/>
    </source>
</evidence>
<evidence type="ECO:0000313" key="4">
    <source>
        <dbReference type="Proteomes" id="UP001611383"/>
    </source>
</evidence>
<feature type="chain" id="PRO_5045702147" evidence="1">
    <location>
        <begin position="19"/>
        <end position="174"/>
    </location>
</feature>